<proteinExistence type="predicted"/>
<dbReference type="EMBL" id="JAUJWV010000001">
    <property type="protein sequence ID" value="MDN7240288.1"/>
    <property type="molecule type" value="Genomic_DNA"/>
</dbReference>
<feature type="domain" description="NERD" evidence="1">
    <location>
        <begin position="38"/>
        <end position="156"/>
    </location>
</feature>
<dbReference type="RefSeq" id="WP_301722326.1">
    <property type="nucleotide sequence ID" value="NZ_JAUJWV010000001.1"/>
</dbReference>
<evidence type="ECO:0000313" key="3">
    <source>
        <dbReference type="Proteomes" id="UP001172055"/>
    </source>
</evidence>
<dbReference type="InterPro" id="IPR011528">
    <property type="entry name" value="NERD"/>
</dbReference>
<dbReference type="PROSITE" id="PS50965">
    <property type="entry name" value="NERD"/>
    <property type="match status" value="1"/>
</dbReference>
<gene>
    <name evidence="2" type="ORF">QWY14_00730</name>
</gene>
<protein>
    <submittedName>
        <fullName evidence="2">Nuclease-related domain-containing protein</fullName>
    </submittedName>
</protein>
<accession>A0ABT8MXF2</accession>
<dbReference type="Pfam" id="PF08378">
    <property type="entry name" value="NERD"/>
    <property type="match status" value="1"/>
</dbReference>
<dbReference type="Proteomes" id="UP001172055">
    <property type="component" value="Unassembled WGS sequence"/>
</dbReference>
<reference evidence="2 3" key="1">
    <citation type="submission" date="2023-06" db="EMBL/GenBank/DDBJ databases">
        <title>Novel species in genus Planococcus.</title>
        <authorList>
            <person name="Ning S."/>
        </authorList>
    </citation>
    <scope>NUCLEOTIDE SEQUENCE [LARGE SCALE GENOMIC DNA]</scope>
    <source>
        <strain evidence="2 3">N028</strain>
    </source>
</reference>
<comment type="caution">
    <text evidence="2">The sequence shown here is derived from an EMBL/GenBank/DDBJ whole genome shotgun (WGS) entry which is preliminary data.</text>
</comment>
<keyword evidence="3" id="KW-1185">Reference proteome</keyword>
<evidence type="ECO:0000259" key="1">
    <source>
        <dbReference type="PROSITE" id="PS50965"/>
    </source>
</evidence>
<name>A0ABT8MXF2_9BACL</name>
<evidence type="ECO:0000313" key="2">
    <source>
        <dbReference type="EMBL" id="MDN7240288.1"/>
    </source>
</evidence>
<sequence>MIKLSLSRTEALEAAIRRLPTHSPERSFLEKELYNITAGMRGEQRLMKKLIEFYSQEKYEIIWNNSLSLGNWPVQIDGLLLTSRVAIVIESKNISGELHFDNDTGEFYRIDSLAGKTVMDNPAIQIEKHVRFMKNWLREHAIILPVDGLLVFTAKQSELKSLPQNIRTCRTHQMIERLFQIINDYPTPTYTKSSLLTIRRLIENKQTPYIQKPLIEQYSIQPYLFNTGVYCTHCRTPTIKKHRRTWLCEECGLEDKKAPHQAVLEHFALFGGPVSNKEIRSFTGINDRHVIKRLLTDLDLSKEGAKKNRNYFLKKNRDT</sequence>
<organism evidence="2 3">
    <name type="scientific">Planococcus shixiaomingii</name>
    <dbReference type="NCBI Taxonomy" id="3058393"/>
    <lineage>
        <taxon>Bacteria</taxon>
        <taxon>Bacillati</taxon>
        <taxon>Bacillota</taxon>
        <taxon>Bacilli</taxon>
        <taxon>Bacillales</taxon>
        <taxon>Caryophanaceae</taxon>
        <taxon>Planococcus</taxon>
    </lineage>
</organism>
<dbReference type="CDD" id="cd00029">
    <property type="entry name" value="C1"/>
    <property type="match status" value="1"/>
</dbReference>